<dbReference type="PANTHER" id="PTHR42663:SF6">
    <property type="entry name" value="HYDROLASE C777.06C-RELATED"/>
    <property type="match status" value="1"/>
</dbReference>
<feature type="domain" description="Metallo-beta-lactamase" evidence="1">
    <location>
        <begin position="34"/>
        <end position="230"/>
    </location>
</feature>
<name>B6YQL0_AZOPC</name>
<dbReference type="InterPro" id="IPR001279">
    <property type="entry name" value="Metallo-B-lactamas"/>
</dbReference>
<evidence type="ECO:0000313" key="2">
    <source>
        <dbReference type="EMBL" id="BAG83482.1"/>
    </source>
</evidence>
<evidence type="ECO:0000259" key="1">
    <source>
        <dbReference type="SMART" id="SM00849"/>
    </source>
</evidence>
<organism evidence="2 3">
    <name type="scientific">Azobacteroides pseudotrichonymphae genomovar. CFP2</name>
    <dbReference type="NCBI Taxonomy" id="511995"/>
    <lineage>
        <taxon>Bacteria</taxon>
        <taxon>Pseudomonadati</taxon>
        <taxon>Bacteroidota</taxon>
        <taxon>Bacteroidia</taxon>
        <taxon>Bacteroidales</taxon>
        <taxon>Candidatus Azobacteroides</taxon>
    </lineage>
</organism>
<dbReference type="SUPFAM" id="SSF56281">
    <property type="entry name" value="Metallo-hydrolase/oxidoreductase"/>
    <property type="match status" value="1"/>
</dbReference>
<reference evidence="3" key="1">
    <citation type="journal article" date="2008" name="Science">
        <title>Genome of an endosymbiont coupling N2 fixation to cellulolysis within RT protist cells in termite gut.</title>
        <authorList>
            <person name="Hongoh Y."/>
            <person name="Sharma V.K."/>
            <person name="Prakash T."/>
            <person name="Noda S."/>
            <person name="Toh H."/>
            <person name="Taylor T.D."/>
            <person name="Kudo T."/>
            <person name="Sakaki Y."/>
            <person name="Toyoda A."/>
            <person name="Hattori M."/>
            <person name="Ohkuma M."/>
        </authorList>
    </citation>
    <scope>NUCLEOTIDE SEQUENCE [LARGE SCALE GENOMIC DNA]</scope>
</reference>
<dbReference type="Pfam" id="PF12706">
    <property type="entry name" value="Lactamase_B_2"/>
    <property type="match status" value="1"/>
</dbReference>
<dbReference type="InterPro" id="IPR036866">
    <property type="entry name" value="RibonucZ/Hydroxyglut_hydro"/>
</dbReference>
<dbReference type="AlphaFoldDB" id="B6YQL0"/>
<dbReference type="SMART" id="SM00849">
    <property type="entry name" value="Lactamase_B"/>
    <property type="match status" value="1"/>
</dbReference>
<protein>
    <recommendedName>
        <fullName evidence="1">Metallo-beta-lactamase domain-containing protein</fullName>
    </recommendedName>
</protein>
<proteinExistence type="predicted"/>
<sequence length="260" mass="30208">MKIRFLGTGTSTGNPEVGCNCVVCLSEDKKDKRFRSSVLVEIESRYILIDCGPDFYRQILETFKKKTFDRLDGVLITHEHYDHVGGLDDLRCFTRNRRIVNIYTDYYTSIKLKERLPYIFNYNEQQYPGIPNLRIHSIKKNESFFDISGIKIIPINLLHGRKPILGYRIDKFAYLTDLKTIPDSEFEKLKGLSVLVINALREKSHATHANIKEALKYIDIIKPDQAYLTHICHDFGLHEDVQKKLPPAIRIAYDELEISI</sequence>
<dbReference type="RefSeq" id="WP_012573243.1">
    <property type="nucleotide sequence ID" value="NC_011565.1"/>
</dbReference>
<dbReference type="OrthoDB" id="9781189at2"/>
<dbReference type="CDD" id="cd16279">
    <property type="entry name" value="metallo-hydrolase-like_MBL-fold"/>
    <property type="match status" value="1"/>
</dbReference>
<keyword evidence="3" id="KW-1185">Reference proteome</keyword>
<gene>
    <name evidence="2" type="ordered locus">CFPG_219</name>
</gene>
<dbReference type="HOGENOM" id="CLU_044538_2_1_10"/>
<dbReference type="Gene3D" id="3.60.15.10">
    <property type="entry name" value="Ribonuclease Z/Hydroxyacylglutathione hydrolase-like"/>
    <property type="match status" value="1"/>
</dbReference>
<accession>B6YQL0</accession>
<dbReference type="KEGG" id="aps:CFPG_219"/>
<evidence type="ECO:0000313" key="3">
    <source>
        <dbReference type="Proteomes" id="UP000000723"/>
    </source>
</evidence>
<dbReference type="eggNOG" id="COG1235">
    <property type="taxonomic scope" value="Bacteria"/>
</dbReference>
<dbReference type="STRING" id="511995.CFPG_219"/>
<dbReference type="PANTHER" id="PTHR42663">
    <property type="entry name" value="HYDROLASE C777.06C-RELATED-RELATED"/>
    <property type="match status" value="1"/>
</dbReference>
<dbReference type="Proteomes" id="UP000000723">
    <property type="component" value="Chromosome"/>
</dbReference>
<dbReference type="EMBL" id="AP010656">
    <property type="protein sequence ID" value="BAG83482.1"/>
    <property type="molecule type" value="Genomic_DNA"/>
</dbReference>